<gene>
    <name evidence="1" type="ORF">AVDCRST_MAG93-6633</name>
</gene>
<organism evidence="1">
    <name type="scientific">uncultured Chloroflexia bacterium</name>
    <dbReference type="NCBI Taxonomy" id="1672391"/>
    <lineage>
        <taxon>Bacteria</taxon>
        <taxon>Bacillati</taxon>
        <taxon>Chloroflexota</taxon>
        <taxon>Chloroflexia</taxon>
        <taxon>environmental samples</taxon>
    </lineage>
</organism>
<sequence>LPPAHFTAQRLLASTPCLPDRIVIGQPGLEDAQAFARLPMMREPDTCSGMMVRLVRREEQPQTWI</sequence>
<name>A0A6J4LST4_9CHLR</name>
<accession>A0A6J4LST4</accession>
<dbReference type="AlphaFoldDB" id="A0A6J4LST4"/>
<proteinExistence type="predicted"/>
<feature type="non-terminal residue" evidence="1">
    <location>
        <position position="1"/>
    </location>
</feature>
<protein>
    <submittedName>
        <fullName evidence="1">Uncharacterized protein</fullName>
    </submittedName>
</protein>
<evidence type="ECO:0000313" key="1">
    <source>
        <dbReference type="EMBL" id="CAA9340464.1"/>
    </source>
</evidence>
<reference evidence="1" key="1">
    <citation type="submission" date="2020-02" db="EMBL/GenBank/DDBJ databases">
        <authorList>
            <person name="Meier V. D."/>
        </authorList>
    </citation>
    <scope>NUCLEOTIDE SEQUENCE</scope>
    <source>
        <strain evidence="1">AVDCRST_MAG93</strain>
    </source>
</reference>
<dbReference type="EMBL" id="CADCTR010002235">
    <property type="protein sequence ID" value="CAA9340464.1"/>
    <property type="molecule type" value="Genomic_DNA"/>
</dbReference>